<evidence type="ECO:0000256" key="2">
    <source>
        <dbReference type="SAM" id="MobiDB-lite"/>
    </source>
</evidence>
<dbReference type="AlphaFoldDB" id="A0AAU9I4N2"/>
<protein>
    <submittedName>
        <fullName evidence="3">Uncharacterized protein</fullName>
    </submittedName>
</protein>
<proteinExistence type="predicted"/>
<keyword evidence="1" id="KW-0175">Coiled coil</keyword>
<evidence type="ECO:0000313" key="4">
    <source>
        <dbReference type="Proteomes" id="UP001162131"/>
    </source>
</evidence>
<evidence type="ECO:0000256" key="1">
    <source>
        <dbReference type="SAM" id="Coils"/>
    </source>
</evidence>
<name>A0AAU9I4N2_9CILI</name>
<feature type="coiled-coil region" evidence="1">
    <location>
        <begin position="204"/>
        <end position="270"/>
    </location>
</feature>
<comment type="caution">
    <text evidence="3">The sequence shown here is derived from an EMBL/GenBank/DDBJ whole genome shotgun (WGS) entry which is preliminary data.</text>
</comment>
<dbReference type="EMBL" id="CAJZBQ010000002">
    <property type="protein sequence ID" value="CAG9310398.1"/>
    <property type="molecule type" value="Genomic_DNA"/>
</dbReference>
<sequence length="469" mass="54240">MIRGNTKLASIKTLLKSLKKPKSERENSATETAAAIQASKLCNHGRSQSVEKILFRRRAPSAEYFEKDSTSRCHIQSKTQTNFKMFNIPLQHLLKSTSDLKPSIEIAVAFNKVLKVANEENPENSVEKIRLILKLLDLIATEDKHYTKEMKLITEELNKAIFANKRDIKSDILEESLDKHWDALKDLTEEIPYFYIYDIAVKLNKEKEKTAKQYKYREKAMKEEFERKCKEKDETILTLKSEIDIFRMKLEKLEYEAKGYVNERISLENQLSKNFKKIMDLNAVIERQEDIIHDDEKIKIELQAKLKKIQGAAEEMELKLKSVTQQNEEYRSQYNNLADSFKTLLAKLKFAYKENQDFEAIISNLEIQNSELSIRAAAGFEDLTPRPNLTPAFESLEVEIPSGTTQDKAQALCIFIKKNKEKKYESSKKKGRSTPNVKHKYRLSVLSSVNEEDIKKSVLNSSRMSSSNS</sequence>
<evidence type="ECO:0000313" key="3">
    <source>
        <dbReference type="EMBL" id="CAG9310398.1"/>
    </source>
</evidence>
<feature type="region of interest" description="Disordered" evidence="2">
    <location>
        <begin position="421"/>
        <end position="441"/>
    </location>
</feature>
<gene>
    <name evidence="3" type="ORF">BSTOLATCC_MIC1248</name>
</gene>
<dbReference type="Proteomes" id="UP001162131">
    <property type="component" value="Unassembled WGS sequence"/>
</dbReference>
<feature type="compositionally biased region" description="Basic residues" evidence="2">
    <location>
        <begin position="429"/>
        <end position="441"/>
    </location>
</feature>
<keyword evidence="4" id="KW-1185">Reference proteome</keyword>
<reference evidence="3" key="1">
    <citation type="submission" date="2021-09" db="EMBL/GenBank/DDBJ databases">
        <authorList>
            <consortium name="AG Swart"/>
            <person name="Singh M."/>
            <person name="Singh A."/>
            <person name="Seah K."/>
            <person name="Emmerich C."/>
        </authorList>
    </citation>
    <scope>NUCLEOTIDE SEQUENCE</scope>
    <source>
        <strain evidence="3">ATCC30299</strain>
    </source>
</reference>
<feature type="coiled-coil region" evidence="1">
    <location>
        <begin position="299"/>
        <end position="375"/>
    </location>
</feature>
<organism evidence="3 4">
    <name type="scientific">Blepharisma stoltei</name>
    <dbReference type="NCBI Taxonomy" id="1481888"/>
    <lineage>
        <taxon>Eukaryota</taxon>
        <taxon>Sar</taxon>
        <taxon>Alveolata</taxon>
        <taxon>Ciliophora</taxon>
        <taxon>Postciliodesmatophora</taxon>
        <taxon>Heterotrichea</taxon>
        <taxon>Heterotrichida</taxon>
        <taxon>Blepharismidae</taxon>
        <taxon>Blepharisma</taxon>
    </lineage>
</organism>
<accession>A0AAU9I4N2</accession>